<evidence type="ECO:0000313" key="1">
    <source>
        <dbReference type="EMBL" id="ETI53125.1"/>
    </source>
</evidence>
<evidence type="ECO:0000313" key="2">
    <source>
        <dbReference type="Proteomes" id="UP000018721"/>
    </source>
</evidence>
<proteinExistence type="predicted"/>
<reference evidence="1 2" key="1">
    <citation type="submission" date="2013-11" db="EMBL/GenBank/DDBJ databases">
        <title>The Genome Sequence of Phytophthora parasitica P1569.</title>
        <authorList>
            <consortium name="The Broad Institute Genomics Platform"/>
            <person name="Russ C."/>
            <person name="Tyler B."/>
            <person name="Panabieres F."/>
            <person name="Shan W."/>
            <person name="Tripathy S."/>
            <person name="Grunwald N."/>
            <person name="Machado M."/>
            <person name="Johnson C.S."/>
            <person name="Arredondo F."/>
            <person name="Hong C."/>
            <person name="Coffey M."/>
            <person name="Young S.K."/>
            <person name="Zeng Q."/>
            <person name="Gargeya S."/>
            <person name="Fitzgerald M."/>
            <person name="Abouelleil A."/>
            <person name="Alvarado L."/>
            <person name="Chapman S.B."/>
            <person name="Gainer-Dewar J."/>
            <person name="Goldberg J."/>
            <person name="Griggs A."/>
            <person name="Gujja S."/>
            <person name="Hansen M."/>
            <person name="Howarth C."/>
            <person name="Imamovic A."/>
            <person name="Ireland A."/>
            <person name="Larimer J."/>
            <person name="McCowan C."/>
            <person name="Murphy C."/>
            <person name="Pearson M."/>
            <person name="Poon T.W."/>
            <person name="Priest M."/>
            <person name="Roberts A."/>
            <person name="Saif S."/>
            <person name="Shea T."/>
            <person name="Sykes S."/>
            <person name="Wortman J."/>
            <person name="Nusbaum C."/>
            <person name="Birren B."/>
        </authorList>
    </citation>
    <scope>NUCLEOTIDE SEQUENCE [LARGE SCALE GENOMIC DNA]</scope>
    <source>
        <strain evidence="1 2">P1569</strain>
    </source>
</reference>
<name>V9FNQ8_PHYNI</name>
<sequence length="60" mass="6758">MSWAPAQLGGPRLEGPRRRSRKLIDRSLFPTYGPAKVKHDVVTEFRLLLRGTSPEPCNVV</sequence>
<comment type="caution">
    <text evidence="1">The sequence shown here is derived from an EMBL/GenBank/DDBJ whole genome shotgun (WGS) entry which is preliminary data.</text>
</comment>
<dbReference type="AlphaFoldDB" id="V9FNQ8"/>
<dbReference type="HOGENOM" id="CLU_2946714_0_0_1"/>
<organism evidence="1 2">
    <name type="scientific">Phytophthora nicotianae P1569</name>
    <dbReference type="NCBI Taxonomy" id="1317065"/>
    <lineage>
        <taxon>Eukaryota</taxon>
        <taxon>Sar</taxon>
        <taxon>Stramenopiles</taxon>
        <taxon>Oomycota</taxon>
        <taxon>Peronosporomycetes</taxon>
        <taxon>Peronosporales</taxon>
        <taxon>Peronosporaceae</taxon>
        <taxon>Phytophthora</taxon>
    </lineage>
</organism>
<keyword evidence="2" id="KW-1185">Reference proteome</keyword>
<dbReference type="EMBL" id="ANIZ01000712">
    <property type="protein sequence ID" value="ETI53125.1"/>
    <property type="molecule type" value="Genomic_DNA"/>
</dbReference>
<dbReference type="Proteomes" id="UP000018721">
    <property type="component" value="Unassembled WGS sequence"/>
</dbReference>
<gene>
    <name evidence="1" type="ORF">F443_03876</name>
</gene>
<accession>V9FNQ8</accession>
<protein>
    <submittedName>
        <fullName evidence="1">Uncharacterized protein</fullName>
    </submittedName>
</protein>